<dbReference type="Proteomes" id="UP001550535">
    <property type="component" value="Unassembled WGS sequence"/>
</dbReference>
<gene>
    <name evidence="3" type="ORF">ABZ507_17765</name>
</gene>
<evidence type="ECO:0000313" key="3">
    <source>
        <dbReference type="EMBL" id="MEU2123663.1"/>
    </source>
</evidence>
<evidence type="ECO:0000313" key="4">
    <source>
        <dbReference type="Proteomes" id="UP001550535"/>
    </source>
</evidence>
<dbReference type="SMART" id="SM00255">
    <property type="entry name" value="TIR"/>
    <property type="match status" value="1"/>
</dbReference>
<dbReference type="PROSITE" id="PS50104">
    <property type="entry name" value="TIR"/>
    <property type="match status" value="1"/>
</dbReference>
<keyword evidence="1" id="KW-0472">Membrane</keyword>
<dbReference type="RefSeq" id="WP_063018256.1">
    <property type="nucleotide sequence ID" value="NZ_JBEYBR010000043.1"/>
</dbReference>
<dbReference type="InterPro" id="IPR015032">
    <property type="entry name" value="ThsB__TIR-like_domain"/>
</dbReference>
<feature type="domain" description="TIR" evidence="2">
    <location>
        <begin position="14"/>
        <end position="158"/>
    </location>
</feature>
<protein>
    <submittedName>
        <fullName evidence="3">TIR domain-containing protein</fullName>
    </submittedName>
</protein>
<dbReference type="SUPFAM" id="SSF50998">
    <property type="entry name" value="Quinoprotein alcohol dehydrogenase-like"/>
    <property type="match status" value="1"/>
</dbReference>
<keyword evidence="1" id="KW-1133">Transmembrane helix</keyword>
<organism evidence="3 4">
    <name type="scientific">Nocardia niwae</name>
    <dbReference type="NCBI Taxonomy" id="626084"/>
    <lineage>
        <taxon>Bacteria</taxon>
        <taxon>Bacillati</taxon>
        <taxon>Actinomycetota</taxon>
        <taxon>Actinomycetes</taxon>
        <taxon>Mycobacteriales</taxon>
        <taxon>Nocardiaceae</taxon>
        <taxon>Nocardia</taxon>
    </lineage>
</organism>
<reference evidence="3 4" key="1">
    <citation type="submission" date="2024-06" db="EMBL/GenBank/DDBJ databases">
        <title>The Natural Products Discovery Center: Release of the First 8490 Sequenced Strains for Exploring Actinobacteria Biosynthetic Diversity.</title>
        <authorList>
            <person name="Kalkreuter E."/>
            <person name="Kautsar S.A."/>
            <person name="Yang D."/>
            <person name="Bader C.D."/>
            <person name="Teijaro C.N."/>
            <person name="Fluegel L."/>
            <person name="Davis C.M."/>
            <person name="Simpson J.R."/>
            <person name="Lauterbach L."/>
            <person name="Steele A.D."/>
            <person name="Gui C."/>
            <person name="Meng S."/>
            <person name="Li G."/>
            <person name="Viehrig K."/>
            <person name="Ye F."/>
            <person name="Su P."/>
            <person name="Kiefer A.F."/>
            <person name="Nichols A."/>
            <person name="Cepeda A.J."/>
            <person name="Yan W."/>
            <person name="Fan B."/>
            <person name="Jiang Y."/>
            <person name="Adhikari A."/>
            <person name="Zheng C.-J."/>
            <person name="Schuster L."/>
            <person name="Cowan T.M."/>
            <person name="Smanski M.J."/>
            <person name="Chevrette M.G."/>
            <person name="De Carvalho L.P.S."/>
            <person name="Shen B."/>
        </authorList>
    </citation>
    <scope>NUCLEOTIDE SEQUENCE [LARGE SCALE GENOMIC DNA]</scope>
    <source>
        <strain evidence="3 4">NPDC019434</strain>
    </source>
</reference>
<feature type="transmembrane region" description="Helical" evidence="1">
    <location>
        <begin position="198"/>
        <end position="218"/>
    </location>
</feature>
<proteinExistence type="predicted"/>
<evidence type="ECO:0000256" key="1">
    <source>
        <dbReference type="SAM" id="Phobius"/>
    </source>
</evidence>
<dbReference type="SUPFAM" id="SSF82171">
    <property type="entry name" value="DPP6 N-terminal domain-like"/>
    <property type="match status" value="1"/>
</dbReference>
<keyword evidence="4" id="KW-1185">Reference proteome</keyword>
<dbReference type="EMBL" id="JBEYBR010000043">
    <property type="protein sequence ID" value="MEU2123663.1"/>
    <property type="molecule type" value="Genomic_DNA"/>
</dbReference>
<evidence type="ECO:0000259" key="2">
    <source>
        <dbReference type="PROSITE" id="PS50104"/>
    </source>
</evidence>
<name>A0ABV2XCP0_9NOCA</name>
<dbReference type="SUPFAM" id="SSF52200">
    <property type="entry name" value="Toll/Interleukin receptor TIR domain"/>
    <property type="match status" value="1"/>
</dbReference>
<accession>A0ABV2XCP0</accession>
<dbReference type="Pfam" id="PF08937">
    <property type="entry name" value="ThsB_TIR"/>
    <property type="match status" value="1"/>
</dbReference>
<dbReference type="InterPro" id="IPR011047">
    <property type="entry name" value="Quinoprotein_ADH-like_sf"/>
</dbReference>
<keyword evidence="1" id="KW-0812">Transmembrane</keyword>
<dbReference type="InterPro" id="IPR000157">
    <property type="entry name" value="TIR_dom"/>
</dbReference>
<dbReference type="Gene3D" id="3.40.50.10140">
    <property type="entry name" value="Toll/interleukin-1 receptor homology (TIR) domain"/>
    <property type="match status" value="1"/>
</dbReference>
<dbReference type="InterPro" id="IPR035897">
    <property type="entry name" value="Toll_tir_struct_dom_sf"/>
</dbReference>
<comment type="caution">
    <text evidence="3">The sequence shown here is derived from an EMBL/GenBank/DDBJ whole genome shotgun (WGS) entry which is preliminary data.</text>
</comment>
<sequence length="1045" mass="112454">MLNEASTPTSESRPRFDAFISYRAQTSSKAAHQLQRALVALSKRHRPDGDLISLFLDTQSLVAGRLSGEIKDALEDSRCLIVLLGPDTYKSPWVDLEIRHWLDNGGDVSRLFLVRHDPSVDLKWDDDRNDFAEPRLLPSALSKRFTEEQKWLELQSSLTGTDETALVGLYAPIAGIRPEDLLLAEANYQQRRQRQTRAIVSALSILLVMALVAATMAFSNWRSSESNRVRADREAVQARAEANAAQALLAAGDSAARGIRLGVEAAQLSSSTSVRAALLAVADSSAVLQHAFEFPRADAGYPGTGVAFSRDSSHLFAWGHAPDGGDSYLVQWDLETGRQLFATRLRVPKLSAIASVGSRWAAGCSDAGPLIISLATREVRRLDAAWPRSWSCTLHTFAGGLIVTTREKDGPRGNSYFANHAGETTELVGMSSAAVRHEEPAAVVAGAGGIAVVRADGVHRLGDQPVRTVDVLDNSGGFAVRADDRRWLLGRPDRDGYALTEVTAGPEAVDSAPRLTLTGLTGELAEVAADGTVSMSGTPGSVRIESRAREERFFHMTRIRPVRNGFVVVFRDGASIVWPPGEAAHPPLANDMPRETWRALPSGWAQSAGRAGEDVVLGACANGEQVYLTGGTRSTAVWAVDADRLARRFNGFATSGPDCGVVSVDEGLRFFARGDGAAGKAVLRESSAYDGLALSADESKVAIAQAELPIEVLSTKGASNQPWGMRQMPLPETTTALGVLRVIKGYDHVRIVLPNGKVQSWRDEKVGEVLAVHPEGKEILADFLGPETRAVLVTEIGKIGDADNFCAVRPAKYVPAPGFQTSKRSARQALLVAAGPRGTIDCHSGKLVDAIPPDRVVDYGIDGDRGRILWRDDAGRLQITEWDGDSSDIRTMSAPAEISRPGARVSMSDSLIAGMAEGEGLLRIYRSASGGWEEQTTIPVTVQRIVGLALADNGTLAVVVAQDSTFEIYDIATGRRLMTSRQSVDTTMHPQRIALYESDGFITILLYREDELTARRAIEIPITVPLLIDQLCTAYMAPVCPGAGG</sequence>